<organism evidence="2 3">
    <name type="scientific">Paraburkholderia caribensis</name>
    <dbReference type="NCBI Taxonomy" id="75105"/>
    <lineage>
        <taxon>Bacteria</taxon>
        <taxon>Pseudomonadati</taxon>
        <taxon>Pseudomonadota</taxon>
        <taxon>Betaproteobacteria</taxon>
        <taxon>Burkholderiales</taxon>
        <taxon>Burkholderiaceae</taxon>
        <taxon>Paraburkholderia</taxon>
    </lineage>
</organism>
<comment type="caution">
    <text evidence="2">The sequence shown here is derived from an EMBL/GenBank/DDBJ whole genome shotgun (WGS) entry which is preliminary data.</text>
</comment>
<keyword evidence="1" id="KW-0472">Membrane</keyword>
<dbReference type="RefSeq" id="WP_012406498.1">
    <property type="nucleotide sequence ID" value="NZ_JAKUCO010000091.1"/>
</dbReference>
<sequence>MSDPVPTDPKSDVKKDSAAKKAVDFFAKLSCSFLMLVVLLAFGGSIFAGRSGSLGFKHLALIEIEPANKVRPAACESLLTDIAELKLATIEERQRLALLEAALLDFRRKYANEPYIRFWGLPGDDNSKWGVGLWEANRQETKIKEQREIVDESLGKLTATLDTLQKKCELPQASSEHKTAD</sequence>
<reference evidence="2 3" key="1">
    <citation type="submission" date="2024-01" db="EMBL/GenBank/DDBJ databases">
        <title>The diversity of rhizobia nodulating Mimosa spp. in eleven states of Brazil covering several biomes is determined by host plant, location, and edaphic factors.</title>
        <authorList>
            <person name="Rouws L."/>
            <person name="Barauna A."/>
            <person name="Beukes C."/>
            <person name="De Faria S.M."/>
            <person name="Gross E."/>
            <person name="Dos Reis Junior F.B."/>
            <person name="Simon M."/>
            <person name="Maluk M."/>
            <person name="Odee D.W."/>
            <person name="Kenicer G."/>
            <person name="Young J.P.W."/>
            <person name="Reis V.M."/>
            <person name="Zilli J."/>
            <person name="James E.K."/>
        </authorList>
    </citation>
    <scope>NUCLEOTIDE SEQUENCE [LARGE SCALE GENOMIC DNA]</scope>
    <source>
        <strain evidence="2 3">JHI1651</strain>
    </source>
</reference>
<evidence type="ECO:0000313" key="3">
    <source>
        <dbReference type="Proteomes" id="UP001462961"/>
    </source>
</evidence>
<dbReference type="EMBL" id="JAYLVJ010000085">
    <property type="protein sequence ID" value="MEO1759686.1"/>
    <property type="molecule type" value="Genomic_DNA"/>
</dbReference>
<keyword evidence="1" id="KW-0812">Transmembrane</keyword>
<protein>
    <submittedName>
        <fullName evidence="2">Uncharacterized protein</fullName>
    </submittedName>
</protein>
<gene>
    <name evidence="2" type="ORF">VOI32_38185</name>
</gene>
<keyword evidence="1" id="KW-1133">Transmembrane helix</keyword>
<name>A0ABV0EAV3_9BURK</name>
<evidence type="ECO:0000313" key="2">
    <source>
        <dbReference type="EMBL" id="MEO1759686.1"/>
    </source>
</evidence>
<proteinExistence type="predicted"/>
<accession>A0ABV0EAV3</accession>
<keyword evidence="3" id="KW-1185">Reference proteome</keyword>
<feature type="transmembrane region" description="Helical" evidence="1">
    <location>
        <begin position="25"/>
        <end position="48"/>
    </location>
</feature>
<dbReference type="Proteomes" id="UP001462961">
    <property type="component" value="Unassembled WGS sequence"/>
</dbReference>
<evidence type="ECO:0000256" key="1">
    <source>
        <dbReference type="SAM" id="Phobius"/>
    </source>
</evidence>